<dbReference type="CDD" id="cd00038">
    <property type="entry name" value="CAP_ED"/>
    <property type="match status" value="1"/>
</dbReference>
<dbReference type="InterPro" id="IPR036390">
    <property type="entry name" value="WH_DNA-bd_sf"/>
</dbReference>
<dbReference type="SUPFAM" id="SSF51206">
    <property type="entry name" value="cAMP-binding domain-like"/>
    <property type="match status" value="1"/>
</dbReference>
<dbReference type="PROSITE" id="PS51063">
    <property type="entry name" value="HTH_CRP_2"/>
    <property type="match status" value="1"/>
</dbReference>
<organism evidence="6 7">
    <name type="scientific">Agrobacterium vitis</name>
    <name type="common">Rhizobium vitis</name>
    <dbReference type="NCBI Taxonomy" id="373"/>
    <lineage>
        <taxon>Bacteria</taxon>
        <taxon>Pseudomonadati</taxon>
        <taxon>Pseudomonadota</taxon>
        <taxon>Alphaproteobacteria</taxon>
        <taxon>Hyphomicrobiales</taxon>
        <taxon>Rhizobiaceae</taxon>
        <taxon>Rhizobium/Agrobacterium group</taxon>
        <taxon>Agrobacterium</taxon>
    </lineage>
</organism>
<dbReference type="GO" id="GO:0005829">
    <property type="term" value="C:cytosol"/>
    <property type="evidence" value="ECO:0007669"/>
    <property type="project" value="TreeGrafter"/>
</dbReference>
<evidence type="ECO:0000259" key="5">
    <source>
        <dbReference type="PROSITE" id="PS51063"/>
    </source>
</evidence>
<evidence type="ECO:0000313" key="6">
    <source>
        <dbReference type="EMBL" id="MUZ59944.1"/>
    </source>
</evidence>
<dbReference type="InterPro" id="IPR018490">
    <property type="entry name" value="cNMP-bd_dom_sf"/>
</dbReference>
<evidence type="ECO:0000256" key="3">
    <source>
        <dbReference type="ARBA" id="ARBA00023163"/>
    </source>
</evidence>
<dbReference type="PROSITE" id="PS50042">
    <property type="entry name" value="CNMP_BINDING_3"/>
    <property type="match status" value="1"/>
</dbReference>
<accession>A0AAE4WGW7</accession>
<reference evidence="6 7" key="1">
    <citation type="submission" date="2019-12" db="EMBL/GenBank/DDBJ databases">
        <title>Whole-genome sequencing of Allorhizobium vitis.</title>
        <authorList>
            <person name="Gan H.M."/>
            <person name="Szegedi E."/>
            <person name="Burr T."/>
            <person name="Savka M.A."/>
        </authorList>
    </citation>
    <scope>NUCLEOTIDE SEQUENCE [LARGE SCALE GENOMIC DNA]</scope>
    <source>
        <strain evidence="6 7">CG989</strain>
    </source>
</reference>
<keyword evidence="2" id="KW-0238">DNA-binding</keyword>
<dbReference type="GO" id="GO:0003700">
    <property type="term" value="F:DNA-binding transcription factor activity"/>
    <property type="evidence" value="ECO:0007669"/>
    <property type="project" value="TreeGrafter"/>
</dbReference>
<gene>
    <name evidence="6" type="ORF">GOZ95_21110</name>
</gene>
<feature type="domain" description="HTH crp-type" evidence="5">
    <location>
        <begin position="180"/>
        <end position="253"/>
    </location>
</feature>
<dbReference type="Proteomes" id="UP000436692">
    <property type="component" value="Unassembled WGS sequence"/>
</dbReference>
<feature type="domain" description="Cyclic nucleotide-binding" evidence="4">
    <location>
        <begin position="47"/>
        <end position="149"/>
    </location>
</feature>
<dbReference type="InterPro" id="IPR012318">
    <property type="entry name" value="HTH_CRP"/>
</dbReference>
<evidence type="ECO:0000259" key="4">
    <source>
        <dbReference type="PROSITE" id="PS50042"/>
    </source>
</evidence>
<name>A0AAE4WGW7_AGRVI</name>
<dbReference type="Gene3D" id="1.10.10.10">
    <property type="entry name" value="Winged helix-like DNA-binding domain superfamily/Winged helix DNA-binding domain"/>
    <property type="match status" value="1"/>
</dbReference>
<dbReference type="InterPro" id="IPR014710">
    <property type="entry name" value="RmlC-like_jellyroll"/>
</dbReference>
<dbReference type="Gene3D" id="2.60.120.10">
    <property type="entry name" value="Jelly Rolls"/>
    <property type="match status" value="1"/>
</dbReference>
<dbReference type="Pfam" id="PF00027">
    <property type="entry name" value="cNMP_binding"/>
    <property type="match status" value="1"/>
</dbReference>
<dbReference type="SMART" id="SM00100">
    <property type="entry name" value="cNMP"/>
    <property type="match status" value="1"/>
</dbReference>
<keyword evidence="1" id="KW-0805">Transcription regulation</keyword>
<evidence type="ECO:0000313" key="7">
    <source>
        <dbReference type="Proteomes" id="UP000436692"/>
    </source>
</evidence>
<dbReference type="InterPro" id="IPR050397">
    <property type="entry name" value="Env_Response_Regulators"/>
</dbReference>
<dbReference type="GO" id="GO:0003677">
    <property type="term" value="F:DNA binding"/>
    <property type="evidence" value="ECO:0007669"/>
    <property type="project" value="UniProtKB-KW"/>
</dbReference>
<evidence type="ECO:0000256" key="2">
    <source>
        <dbReference type="ARBA" id="ARBA00023125"/>
    </source>
</evidence>
<sequence length="269" mass="29956">MFLTLQLNPNFLQSLLALCGIPLNGHFQTMPFQPYIPIVSNLRSHEPFALLDPKVLAEHERAFRIRKYLNGQTIFQAGDACHAVGIILSGGVHLSFQSISGHEVIFRELRAGEMIGDSELALGSTYGTSATATEETRLVEIDGATFTKLAQLPPVAHFWLHSNARKLHAALQFAEGLALQSLEARLARVLLELADRHGRTTPAGTLIDRVIPQHLLGQLINASRPKVNIQLQIWKSREVIQMQQHRILIVKPELLRSKAGWSIVAPQRR</sequence>
<dbReference type="InterPro" id="IPR036388">
    <property type="entry name" value="WH-like_DNA-bd_sf"/>
</dbReference>
<dbReference type="PANTHER" id="PTHR24567:SF28">
    <property type="entry name" value="LISTERIOLYSIN REGULATORY PROTEIN"/>
    <property type="match status" value="1"/>
</dbReference>
<evidence type="ECO:0000256" key="1">
    <source>
        <dbReference type="ARBA" id="ARBA00023015"/>
    </source>
</evidence>
<comment type="caution">
    <text evidence="6">The sequence shown here is derived from an EMBL/GenBank/DDBJ whole genome shotgun (WGS) entry which is preliminary data.</text>
</comment>
<dbReference type="SUPFAM" id="SSF46785">
    <property type="entry name" value="Winged helix' DNA-binding domain"/>
    <property type="match status" value="1"/>
</dbReference>
<dbReference type="InterPro" id="IPR000595">
    <property type="entry name" value="cNMP-bd_dom"/>
</dbReference>
<proteinExistence type="predicted"/>
<keyword evidence="3" id="KW-0804">Transcription</keyword>
<dbReference type="PANTHER" id="PTHR24567">
    <property type="entry name" value="CRP FAMILY TRANSCRIPTIONAL REGULATORY PROTEIN"/>
    <property type="match status" value="1"/>
</dbReference>
<dbReference type="EMBL" id="WPHM01000013">
    <property type="protein sequence ID" value="MUZ59944.1"/>
    <property type="molecule type" value="Genomic_DNA"/>
</dbReference>
<dbReference type="Pfam" id="PF13545">
    <property type="entry name" value="HTH_Crp_2"/>
    <property type="match status" value="1"/>
</dbReference>
<dbReference type="AlphaFoldDB" id="A0AAE4WGW7"/>
<protein>
    <submittedName>
        <fullName evidence="6">Cyclic nucleotide-binding domain-containing protein</fullName>
    </submittedName>
</protein>